<dbReference type="PROSITE" id="PS50125">
    <property type="entry name" value="GUANYLATE_CYCLASE_2"/>
    <property type="match status" value="1"/>
</dbReference>
<dbReference type="InterPro" id="IPR001789">
    <property type="entry name" value="Sig_transdc_resp-reg_receiver"/>
</dbReference>
<dbReference type="SUPFAM" id="SSF55874">
    <property type="entry name" value="ATPase domain of HSP90 chaperone/DNA topoisomerase II/histidine kinase"/>
    <property type="match status" value="1"/>
</dbReference>
<dbReference type="Pfam" id="PF01590">
    <property type="entry name" value="GAF"/>
    <property type="match status" value="2"/>
</dbReference>
<dbReference type="Pfam" id="PF00512">
    <property type="entry name" value="HisKA"/>
    <property type="match status" value="1"/>
</dbReference>
<proteinExistence type="predicted"/>
<dbReference type="SMART" id="SM00387">
    <property type="entry name" value="HATPase_c"/>
    <property type="match status" value="1"/>
</dbReference>
<gene>
    <name evidence="14" type="ORF">DA73_0222605</name>
    <name evidence="13" type="ORF">DA73_0400018405</name>
</gene>
<dbReference type="InterPro" id="IPR003594">
    <property type="entry name" value="HATPase_dom"/>
</dbReference>
<dbReference type="CDD" id="cd17569">
    <property type="entry name" value="REC_HupR-like"/>
    <property type="match status" value="1"/>
</dbReference>
<evidence type="ECO:0000256" key="1">
    <source>
        <dbReference type="ARBA" id="ARBA00000085"/>
    </source>
</evidence>
<dbReference type="GO" id="GO:0009190">
    <property type="term" value="P:cyclic nucleotide biosynthetic process"/>
    <property type="evidence" value="ECO:0007669"/>
    <property type="project" value="InterPro"/>
</dbReference>
<dbReference type="CDD" id="cd07302">
    <property type="entry name" value="CHD"/>
    <property type="match status" value="1"/>
</dbReference>
<dbReference type="CDD" id="cd00082">
    <property type="entry name" value="HisKA"/>
    <property type="match status" value="1"/>
</dbReference>
<keyword evidence="15" id="KW-1185">Reference proteome</keyword>
<dbReference type="Pfam" id="PF00072">
    <property type="entry name" value="Response_reg"/>
    <property type="match status" value="2"/>
</dbReference>
<dbReference type="InterPro" id="IPR004358">
    <property type="entry name" value="Sig_transdc_His_kin-like_C"/>
</dbReference>
<evidence type="ECO:0000259" key="12">
    <source>
        <dbReference type="PROSITE" id="PS50125"/>
    </source>
</evidence>
<keyword evidence="3 9" id="KW-0597">Phosphoprotein</keyword>
<evidence type="ECO:0000256" key="8">
    <source>
        <dbReference type="ARBA" id="ARBA00023012"/>
    </source>
</evidence>
<organism evidence="14">
    <name type="scientific">Tolypothrix bouteillei VB521301</name>
    <dbReference type="NCBI Taxonomy" id="1479485"/>
    <lineage>
        <taxon>Bacteria</taxon>
        <taxon>Bacillati</taxon>
        <taxon>Cyanobacteriota</taxon>
        <taxon>Cyanophyceae</taxon>
        <taxon>Nostocales</taxon>
        <taxon>Tolypothrichaceae</taxon>
        <taxon>Tolypothrix</taxon>
    </lineage>
</organism>
<evidence type="ECO:0000313" key="14">
    <source>
        <dbReference type="EMBL" id="KIE11186.1"/>
    </source>
</evidence>
<dbReference type="Pfam" id="PF02518">
    <property type="entry name" value="HATPase_c"/>
    <property type="match status" value="1"/>
</dbReference>
<reference evidence="14" key="1">
    <citation type="journal article" date="2015" name="Genome Announc.">
        <title>Draft Genome Sequence of Tolypothrix boutellei Strain VB521301.</title>
        <authorList>
            <person name="Chandrababunaidu M.M."/>
            <person name="Singh D."/>
            <person name="Sen D."/>
            <person name="Bhan S."/>
            <person name="Das S."/>
            <person name="Gupta A."/>
            <person name="Adhikary S.P."/>
            <person name="Tripathy S."/>
        </authorList>
    </citation>
    <scope>NUCLEOTIDE SEQUENCE</scope>
    <source>
        <strain evidence="14">VB521301</strain>
    </source>
</reference>
<dbReference type="InterPro" id="IPR003661">
    <property type="entry name" value="HisK_dim/P_dom"/>
</dbReference>
<evidence type="ECO:0000256" key="2">
    <source>
        <dbReference type="ARBA" id="ARBA00012438"/>
    </source>
</evidence>
<evidence type="ECO:0000259" key="10">
    <source>
        <dbReference type="PROSITE" id="PS50109"/>
    </source>
</evidence>
<dbReference type="PRINTS" id="PR00344">
    <property type="entry name" value="BCTRLSENSOR"/>
</dbReference>
<feature type="domain" description="Response regulatory" evidence="11">
    <location>
        <begin position="10"/>
        <end position="125"/>
    </location>
</feature>
<evidence type="ECO:0000256" key="7">
    <source>
        <dbReference type="ARBA" id="ARBA00022840"/>
    </source>
</evidence>
<dbReference type="InterPro" id="IPR036097">
    <property type="entry name" value="HisK_dim/P_sf"/>
</dbReference>
<accession>A0A0C1NEG7</accession>
<dbReference type="PANTHER" id="PTHR43547:SF2">
    <property type="entry name" value="HYBRID SIGNAL TRANSDUCTION HISTIDINE KINASE C"/>
    <property type="match status" value="1"/>
</dbReference>
<evidence type="ECO:0000256" key="3">
    <source>
        <dbReference type="ARBA" id="ARBA00022553"/>
    </source>
</evidence>
<keyword evidence="6" id="KW-0418">Kinase</keyword>
<feature type="domain" description="Guanylate cyclase" evidence="12">
    <location>
        <begin position="985"/>
        <end position="1125"/>
    </location>
</feature>
<keyword evidence="7" id="KW-0067">ATP-binding</keyword>
<name>A0A0C1NEG7_9CYAN</name>
<evidence type="ECO:0000256" key="4">
    <source>
        <dbReference type="ARBA" id="ARBA00022679"/>
    </source>
</evidence>
<sequence>MKSQANSKPTILVVDDEPDNLDLLYRTFYRDYRVLRANSGPAALELLAKEEDVSVIISDQRMPMMSGTEFLSLTATQYPDIIRIILTGYTDVEDLVEAINAGKVFKYVTKPWEAEELKTVVRQALDTHNVLKARTRELTRTLRQESLLNTVTNTIRSALDYRQILQAIVDTVGHMLEVDVCLLRPFQDNQLVNEEFIYQKAVGRDKEDEGDKVDTVELSTLSTLSSPSPLSPLSTPSSLLSQTLWETREVQVINQVATDDRIQSDDRPELKSRATAFAAAEICSSLIVPLICRQELMAVLALHQCKIPRIWEEDEVQLVMMVADQAALALSQAYAYEQVRALAKRESLINTITSAIRSSLDPQEIFAAITQQLGQALQVDGCVLSLWTEEDEFVQRVGLYDNFHNTLLSEDSNSYEQNGKQELPVSQSPIKENPILQEILRTQEPIAIADMNQCPPEIRGFDLPLRLPARSLLVVPLLADGKITGSITLRENNRARQWLPSEIDLAKAVASQAAIAVQQSRLYQKTRDQAERLLELDRQKTEFFQNISHEFRTPITLILGPLEAAVASKEGLSYSQCAIALRNSRRLLRLVNQLLDLQRLDAGRMQPGFRPCNLAEFVNQIIESFRPYCEKKGLHLLSKLENCPTVYLDMEKFDKVVYNLLSNAMKFTPNGGTIGVTVRSVGNRCLLQVQDTGIGIVKEQIPFLFERFRQAEGSENRSYEGSGLGLALIKELVELHGGEVNVESVYGEGTTFTVSLIPDRAHLNADQVLETPCELNISRASVELADLELVEEETGDWGHGTWEDEKANTANSSKTPKASILVVDDNPDLRTYVSGILRANGYQVRTARNGLEGLRIAREFVPHLIVSDLMMPVISGLEMIREIRNEEQLKGIPIILLTAKVDEETRIEGTERGADAYLAKPFNDRELLAEVRNLLALKENERRVLELNTYLTESVLKRFLPTVLVQKAAVGDLVLDLRPEPRLITVLFSDIVGFTQLSNTLRSRRVAELLNEYLEEMTRAVFNNGGTVDKFMGDAILALFGAPEELTPNEQVRRSINTARAMLRSLSQLNKRWREQGVFESDGRTGVQFRCGIHQGTAVVGMFGSSERADYTAIGPSVNIAARLQQAALPGTILVSAAVADYLQDEEITKCSPLELKGVDETVLTFSVTPEVVANR</sequence>
<dbReference type="RefSeq" id="WP_038089123.1">
    <property type="nucleotide sequence ID" value="NZ_JHEG04000001.1"/>
</dbReference>
<dbReference type="PROSITE" id="PS50110">
    <property type="entry name" value="RESPONSE_REGULATORY"/>
    <property type="match status" value="2"/>
</dbReference>
<dbReference type="FunFam" id="3.30.565.10:FF:000037">
    <property type="entry name" value="Hybrid sensor histidine kinase/response regulator"/>
    <property type="match status" value="1"/>
</dbReference>
<keyword evidence="5" id="KW-0547">Nucleotide-binding</keyword>
<dbReference type="InterPro" id="IPR011006">
    <property type="entry name" value="CheY-like_superfamily"/>
</dbReference>
<dbReference type="Gene3D" id="1.10.287.130">
    <property type="match status" value="1"/>
</dbReference>
<dbReference type="SUPFAM" id="SSF55781">
    <property type="entry name" value="GAF domain-like"/>
    <property type="match status" value="2"/>
</dbReference>
<dbReference type="Gene3D" id="3.30.450.40">
    <property type="match status" value="2"/>
</dbReference>
<dbReference type="SUPFAM" id="SSF52172">
    <property type="entry name" value="CheY-like"/>
    <property type="match status" value="2"/>
</dbReference>
<dbReference type="PANTHER" id="PTHR43547">
    <property type="entry name" value="TWO-COMPONENT HISTIDINE KINASE"/>
    <property type="match status" value="1"/>
</dbReference>
<dbReference type="GO" id="GO:0005524">
    <property type="term" value="F:ATP binding"/>
    <property type="evidence" value="ECO:0007669"/>
    <property type="project" value="UniProtKB-KW"/>
</dbReference>
<dbReference type="CDD" id="cd17574">
    <property type="entry name" value="REC_OmpR"/>
    <property type="match status" value="1"/>
</dbReference>
<dbReference type="SUPFAM" id="SSF55073">
    <property type="entry name" value="Nucleotide cyclase"/>
    <property type="match status" value="1"/>
</dbReference>
<dbReference type="EMBL" id="JHEG02000048">
    <property type="protein sequence ID" value="KIE11186.1"/>
    <property type="molecule type" value="Genomic_DNA"/>
</dbReference>
<dbReference type="Gene3D" id="3.30.70.1230">
    <property type="entry name" value="Nucleotide cyclase"/>
    <property type="match status" value="1"/>
</dbReference>
<dbReference type="SUPFAM" id="SSF47384">
    <property type="entry name" value="Homodimeric domain of signal transducing histidine kinase"/>
    <property type="match status" value="1"/>
</dbReference>
<dbReference type="EC" id="2.7.13.3" evidence="2"/>
<dbReference type="InterPro" id="IPR036890">
    <property type="entry name" value="HATPase_C_sf"/>
</dbReference>
<dbReference type="Proteomes" id="UP000029738">
    <property type="component" value="Unassembled WGS sequence"/>
</dbReference>
<evidence type="ECO:0000256" key="6">
    <source>
        <dbReference type="ARBA" id="ARBA00022777"/>
    </source>
</evidence>
<dbReference type="Pfam" id="PF00211">
    <property type="entry name" value="Guanylate_cyc"/>
    <property type="match status" value="1"/>
</dbReference>
<dbReference type="SMART" id="SM00388">
    <property type="entry name" value="HisKA"/>
    <property type="match status" value="1"/>
</dbReference>
<feature type="modified residue" description="4-aspartylphosphate" evidence="9">
    <location>
        <position position="59"/>
    </location>
</feature>
<dbReference type="GO" id="GO:0000155">
    <property type="term" value="F:phosphorelay sensor kinase activity"/>
    <property type="evidence" value="ECO:0007669"/>
    <property type="project" value="InterPro"/>
</dbReference>
<keyword evidence="8" id="KW-0902">Two-component regulatory system</keyword>
<feature type="modified residue" description="4-aspartylphosphate" evidence="9">
    <location>
        <position position="868"/>
    </location>
</feature>
<reference evidence="13" key="2">
    <citation type="submission" date="2019-11" db="EMBL/GenBank/DDBJ databases">
        <title>Improved Assembly of Tolypothrix boutellei genome.</title>
        <authorList>
            <person name="Sarangi A.N."/>
            <person name="Mukherjee M."/>
            <person name="Ghosh S."/>
            <person name="Singh D."/>
            <person name="Das A."/>
            <person name="Kant S."/>
            <person name="Prusty A."/>
            <person name="Tripathy S."/>
        </authorList>
    </citation>
    <scope>NUCLEOTIDE SEQUENCE</scope>
    <source>
        <strain evidence="13">VB521301</strain>
    </source>
</reference>
<dbReference type="Gene3D" id="3.30.565.10">
    <property type="entry name" value="Histidine kinase-like ATPase, C-terminal domain"/>
    <property type="match status" value="1"/>
</dbReference>
<comment type="caution">
    <text evidence="14">The sequence shown here is derived from an EMBL/GenBank/DDBJ whole genome shotgun (WGS) entry which is preliminary data.</text>
</comment>
<dbReference type="InterPro" id="IPR001054">
    <property type="entry name" value="A/G_cyclase"/>
</dbReference>
<protein>
    <recommendedName>
        <fullName evidence="2">histidine kinase</fullName>
        <ecNumber evidence="2">2.7.13.3</ecNumber>
    </recommendedName>
</protein>
<evidence type="ECO:0000313" key="13">
    <source>
        <dbReference type="EMBL" id="KAF3887241.1"/>
    </source>
</evidence>
<dbReference type="PROSITE" id="PS50109">
    <property type="entry name" value="HIS_KIN"/>
    <property type="match status" value="1"/>
</dbReference>
<evidence type="ECO:0000259" key="11">
    <source>
        <dbReference type="PROSITE" id="PS50110"/>
    </source>
</evidence>
<dbReference type="SMART" id="SM00065">
    <property type="entry name" value="GAF"/>
    <property type="match status" value="2"/>
</dbReference>
<evidence type="ECO:0000313" key="15">
    <source>
        <dbReference type="Proteomes" id="UP000029738"/>
    </source>
</evidence>
<dbReference type="CDD" id="cd16922">
    <property type="entry name" value="HATPase_EvgS-ArcB-TorS-like"/>
    <property type="match status" value="1"/>
</dbReference>
<feature type="domain" description="Response regulatory" evidence="11">
    <location>
        <begin position="819"/>
        <end position="935"/>
    </location>
</feature>
<feature type="domain" description="Histidine kinase" evidence="10">
    <location>
        <begin position="546"/>
        <end position="760"/>
    </location>
</feature>
<dbReference type="SMART" id="SM00044">
    <property type="entry name" value="CYCc"/>
    <property type="match status" value="1"/>
</dbReference>
<dbReference type="InterPro" id="IPR005467">
    <property type="entry name" value="His_kinase_dom"/>
</dbReference>
<dbReference type="InterPro" id="IPR029016">
    <property type="entry name" value="GAF-like_dom_sf"/>
</dbReference>
<dbReference type="InterPro" id="IPR029787">
    <property type="entry name" value="Nucleotide_cyclase"/>
</dbReference>
<dbReference type="InterPro" id="IPR003018">
    <property type="entry name" value="GAF"/>
</dbReference>
<dbReference type="AlphaFoldDB" id="A0A0C1NEG7"/>
<evidence type="ECO:0000256" key="9">
    <source>
        <dbReference type="PROSITE-ProRule" id="PRU00169"/>
    </source>
</evidence>
<dbReference type="STRING" id="1479485.DA73_0222605"/>
<evidence type="ECO:0000256" key="5">
    <source>
        <dbReference type="ARBA" id="ARBA00022741"/>
    </source>
</evidence>
<dbReference type="OrthoDB" id="414909at2"/>
<dbReference type="SMART" id="SM00448">
    <property type="entry name" value="REC"/>
    <property type="match status" value="2"/>
</dbReference>
<dbReference type="GO" id="GO:0004016">
    <property type="term" value="F:adenylate cyclase activity"/>
    <property type="evidence" value="ECO:0007669"/>
    <property type="project" value="UniProtKB-ARBA"/>
</dbReference>
<dbReference type="Gene3D" id="3.40.50.2300">
    <property type="match status" value="2"/>
</dbReference>
<dbReference type="EMBL" id="JHEG04000001">
    <property type="protein sequence ID" value="KAF3887241.1"/>
    <property type="molecule type" value="Genomic_DNA"/>
</dbReference>
<keyword evidence="4" id="KW-0808">Transferase</keyword>
<comment type="catalytic activity">
    <reaction evidence="1">
        <text>ATP + protein L-histidine = ADP + protein N-phospho-L-histidine.</text>
        <dbReference type="EC" id="2.7.13.3"/>
    </reaction>
</comment>